<keyword evidence="1" id="KW-0175">Coiled coil</keyword>
<proteinExistence type="predicted"/>
<dbReference type="Proteomes" id="UP001460270">
    <property type="component" value="Unassembled WGS sequence"/>
</dbReference>
<comment type="caution">
    <text evidence="3">The sequence shown here is derived from an EMBL/GenBank/DDBJ whole genome shotgun (WGS) entry which is preliminary data.</text>
</comment>
<evidence type="ECO:0008006" key="5">
    <source>
        <dbReference type="Google" id="ProtNLM"/>
    </source>
</evidence>
<protein>
    <recommendedName>
        <fullName evidence="5">Coiled-coil domain-containing protein 153</fullName>
    </recommendedName>
</protein>
<reference evidence="4" key="1">
    <citation type="submission" date="2024-04" db="EMBL/GenBank/DDBJ databases">
        <title>Salinicola lusitanus LLJ914,a marine bacterium isolated from the Okinawa Trough.</title>
        <authorList>
            <person name="Li J."/>
        </authorList>
    </citation>
    <scope>NUCLEOTIDE SEQUENCE [LARGE SCALE GENOMIC DNA]</scope>
</reference>
<keyword evidence="4" id="KW-1185">Reference proteome</keyword>
<evidence type="ECO:0000313" key="4">
    <source>
        <dbReference type="Proteomes" id="UP001460270"/>
    </source>
</evidence>
<evidence type="ECO:0000313" key="3">
    <source>
        <dbReference type="EMBL" id="KAK7895954.1"/>
    </source>
</evidence>
<feature type="region of interest" description="Disordered" evidence="2">
    <location>
        <begin position="1"/>
        <end position="27"/>
    </location>
</feature>
<name>A0AAW0NKA4_9GOBI</name>
<evidence type="ECO:0000256" key="2">
    <source>
        <dbReference type="SAM" id="MobiDB-lite"/>
    </source>
</evidence>
<organism evidence="3 4">
    <name type="scientific">Mugilogobius chulae</name>
    <name type="common">yellowstripe goby</name>
    <dbReference type="NCBI Taxonomy" id="88201"/>
    <lineage>
        <taxon>Eukaryota</taxon>
        <taxon>Metazoa</taxon>
        <taxon>Chordata</taxon>
        <taxon>Craniata</taxon>
        <taxon>Vertebrata</taxon>
        <taxon>Euteleostomi</taxon>
        <taxon>Actinopterygii</taxon>
        <taxon>Neopterygii</taxon>
        <taxon>Teleostei</taxon>
        <taxon>Neoteleostei</taxon>
        <taxon>Acanthomorphata</taxon>
        <taxon>Gobiaria</taxon>
        <taxon>Gobiiformes</taxon>
        <taxon>Gobioidei</taxon>
        <taxon>Gobiidae</taxon>
        <taxon>Gobionellinae</taxon>
        <taxon>Mugilogobius</taxon>
    </lineage>
</organism>
<feature type="coiled-coil region" evidence="1">
    <location>
        <begin position="67"/>
        <end position="144"/>
    </location>
</feature>
<gene>
    <name evidence="3" type="ORF">WMY93_021279</name>
</gene>
<feature type="compositionally biased region" description="Polar residues" evidence="2">
    <location>
        <begin position="11"/>
        <end position="27"/>
    </location>
</feature>
<accession>A0AAW0NKA4</accession>
<dbReference type="EMBL" id="JBBPFD010000015">
    <property type="protein sequence ID" value="KAK7895954.1"/>
    <property type="molecule type" value="Genomic_DNA"/>
</dbReference>
<dbReference type="AlphaFoldDB" id="A0AAW0NKA4"/>
<evidence type="ECO:0000256" key="1">
    <source>
        <dbReference type="SAM" id="Coils"/>
    </source>
</evidence>
<sequence length="165" mass="18809">MTTKKDRKYTQKTIQTTSAPHASTTANASLADPIQAADEQVDDSPLTVHTLQDLLKTLREDISADMKVQMEAMKNELQGEMALLRRECKADIDALRKELSLQLKTLSDTQEETTKTQTELEKALNDNSDRMTALERSYETLTKQHQNFLKSAWTSRTEVEDKIYE</sequence>